<reference evidence="3" key="1">
    <citation type="submission" date="2021-10" db="EMBL/GenBank/DDBJ databases">
        <title>Tropical sea cucumber genome reveals ecological adaptation and Cuvierian tubules defense mechanism.</title>
        <authorList>
            <person name="Chen T."/>
        </authorList>
    </citation>
    <scope>NUCLEOTIDE SEQUENCE</scope>
    <source>
        <strain evidence="3">Nanhai2018</strain>
        <tissue evidence="3">Muscle</tissue>
    </source>
</reference>
<dbReference type="EMBL" id="JAIZAY010000013">
    <property type="protein sequence ID" value="KAJ8030370.1"/>
    <property type="molecule type" value="Genomic_DNA"/>
</dbReference>
<dbReference type="PRINTS" id="PR00081">
    <property type="entry name" value="GDHRDH"/>
</dbReference>
<proteinExistence type="inferred from homology"/>
<dbReference type="SUPFAM" id="SSF51735">
    <property type="entry name" value="NAD(P)-binding Rossmann-fold domains"/>
    <property type="match status" value="1"/>
</dbReference>
<evidence type="ECO:0000256" key="1">
    <source>
        <dbReference type="ARBA" id="ARBA00006484"/>
    </source>
</evidence>
<dbReference type="PANTHER" id="PTHR24321">
    <property type="entry name" value="DEHYDROGENASES, SHORT CHAIN"/>
    <property type="match status" value="1"/>
</dbReference>
<dbReference type="CDD" id="cd05233">
    <property type="entry name" value="SDR_c"/>
    <property type="match status" value="1"/>
</dbReference>
<accession>A0A9Q1BPF9</accession>
<dbReference type="AlphaFoldDB" id="A0A9Q1BPF9"/>
<sequence>MIQHVSSDCFKKGVRVNCVAPGPIDTTFLQGLTNTDIHKSLRYLTMLFSFSTCNSLGHPEEIAATVAYLLSDDSSYVTGNCIIASGGLTLHRSL</sequence>
<name>A0A9Q1BPF9_HOLLE</name>
<protein>
    <submittedName>
        <fullName evidence="3">Tropinone reductase-like 3</fullName>
    </submittedName>
</protein>
<evidence type="ECO:0000256" key="2">
    <source>
        <dbReference type="ARBA" id="ARBA00023002"/>
    </source>
</evidence>
<organism evidence="3 4">
    <name type="scientific">Holothuria leucospilota</name>
    <name type="common">Black long sea cucumber</name>
    <name type="synonym">Mertensiothuria leucospilota</name>
    <dbReference type="NCBI Taxonomy" id="206669"/>
    <lineage>
        <taxon>Eukaryota</taxon>
        <taxon>Metazoa</taxon>
        <taxon>Echinodermata</taxon>
        <taxon>Eleutherozoa</taxon>
        <taxon>Echinozoa</taxon>
        <taxon>Holothuroidea</taxon>
        <taxon>Aspidochirotacea</taxon>
        <taxon>Aspidochirotida</taxon>
        <taxon>Holothuriidae</taxon>
        <taxon>Holothuria</taxon>
    </lineage>
</organism>
<dbReference type="InterPro" id="IPR036291">
    <property type="entry name" value="NAD(P)-bd_dom_sf"/>
</dbReference>
<keyword evidence="4" id="KW-1185">Reference proteome</keyword>
<dbReference type="Gene3D" id="3.40.50.720">
    <property type="entry name" value="NAD(P)-binding Rossmann-like Domain"/>
    <property type="match status" value="1"/>
</dbReference>
<dbReference type="Proteomes" id="UP001152320">
    <property type="component" value="Chromosome 13"/>
</dbReference>
<dbReference type="Pfam" id="PF13561">
    <property type="entry name" value="adh_short_C2"/>
    <property type="match status" value="1"/>
</dbReference>
<evidence type="ECO:0000313" key="3">
    <source>
        <dbReference type="EMBL" id="KAJ8030370.1"/>
    </source>
</evidence>
<dbReference type="OrthoDB" id="1669814at2759"/>
<dbReference type="PANTHER" id="PTHR24321:SF8">
    <property type="entry name" value="ESTRADIOL 17-BETA-DEHYDROGENASE 8-RELATED"/>
    <property type="match status" value="1"/>
</dbReference>
<dbReference type="InterPro" id="IPR002347">
    <property type="entry name" value="SDR_fam"/>
</dbReference>
<evidence type="ECO:0000313" key="4">
    <source>
        <dbReference type="Proteomes" id="UP001152320"/>
    </source>
</evidence>
<comment type="caution">
    <text evidence="3">The sequence shown here is derived from an EMBL/GenBank/DDBJ whole genome shotgun (WGS) entry which is preliminary data.</text>
</comment>
<keyword evidence="2" id="KW-0560">Oxidoreductase</keyword>
<gene>
    <name evidence="3" type="ORF">HOLleu_26773</name>
</gene>
<comment type="similarity">
    <text evidence="1">Belongs to the short-chain dehydrogenases/reductases (SDR) family.</text>
</comment>
<dbReference type="GO" id="GO:0016491">
    <property type="term" value="F:oxidoreductase activity"/>
    <property type="evidence" value="ECO:0007669"/>
    <property type="project" value="UniProtKB-KW"/>
</dbReference>